<proteinExistence type="predicted"/>
<sequence>MDQTVNFEDQVSITIDDGDVLKANYDSNAKVTVSSNNPQFGIFSDDRLLVQRLEEGNNDYEVLAMVVASINGGDVNIKYGWYGSSRDEINEVLLYGFRQFENRSSSYGRGVYLSPANLPMER</sequence>
<reference evidence="1 2" key="2">
    <citation type="journal article" date="2022" name="Mol. Ecol. Resour.">
        <title>The genomes of chicory, endive, great burdock and yacon provide insights into Asteraceae paleo-polyploidization history and plant inulin production.</title>
        <authorList>
            <person name="Fan W."/>
            <person name="Wang S."/>
            <person name="Wang H."/>
            <person name="Wang A."/>
            <person name="Jiang F."/>
            <person name="Liu H."/>
            <person name="Zhao H."/>
            <person name="Xu D."/>
            <person name="Zhang Y."/>
        </authorList>
    </citation>
    <scope>NUCLEOTIDE SEQUENCE [LARGE SCALE GENOMIC DNA]</scope>
    <source>
        <strain evidence="2">cv. Niubang</strain>
    </source>
</reference>
<reference evidence="2" key="1">
    <citation type="journal article" date="2022" name="Mol. Ecol. Resour.">
        <title>The genomes of chicory, endive, great burdock and yacon provide insights into Asteraceae palaeo-polyploidization history and plant inulin production.</title>
        <authorList>
            <person name="Fan W."/>
            <person name="Wang S."/>
            <person name="Wang H."/>
            <person name="Wang A."/>
            <person name="Jiang F."/>
            <person name="Liu H."/>
            <person name="Zhao H."/>
            <person name="Xu D."/>
            <person name="Zhang Y."/>
        </authorList>
    </citation>
    <scope>NUCLEOTIDE SEQUENCE [LARGE SCALE GENOMIC DNA]</scope>
    <source>
        <strain evidence="2">cv. Niubang</strain>
    </source>
</reference>
<dbReference type="EMBL" id="CM042050">
    <property type="protein sequence ID" value="KAI3734559.1"/>
    <property type="molecule type" value="Genomic_DNA"/>
</dbReference>
<keyword evidence="2" id="KW-1185">Reference proteome</keyword>
<name>A0ACB9CJU7_ARCLA</name>
<gene>
    <name evidence="1" type="ORF">L6452_14030</name>
</gene>
<organism evidence="1 2">
    <name type="scientific">Arctium lappa</name>
    <name type="common">Greater burdock</name>
    <name type="synonym">Lappa major</name>
    <dbReference type="NCBI Taxonomy" id="4217"/>
    <lineage>
        <taxon>Eukaryota</taxon>
        <taxon>Viridiplantae</taxon>
        <taxon>Streptophyta</taxon>
        <taxon>Embryophyta</taxon>
        <taxon>Tracheophyta</taxon>
        <taxon>Spermatophyta</taxon>
        <taxon>Magnoliopsida</taxon>
        <taxon>eudicotyledons</taxon>
        <taxon>Gunneridae</taxon>
        <taxon>Pentapetalae</taxon>
        <taxon>asterids</taxon>
        <taxon>campanulids</taxon>
        <taxon>Asterales</taxon>
        <taxon>Asteraceae</taxon>
        <taxon>Carduoideae</taxon>
        <taxon>Cardueae</taxon>
        <taxon>Arctiinae</taxon>
        <taxon>Arctium</taxon>
    </lineage>
</organism>
<evidence type="ECO:0000313" key="2">
    <source>
        <dbReference type="Proteomes" id="UP001055879"/>
    </source>
</evidence>
<dbReference type="Proteomes" id="UP001055879">
    <property type="component" value="Linkage Group LG04"/>
</dbReference>
<protein>
    <submittedName>
        <fullName evidence="1">Uncharacterized protein</fullName>
    </submittedName>
</protein>
<accession>A0ACB9CJU7</accession>
<evidence type="ECO:0000313" key="1">
    <source>
        <dbReference type="EMBL" id="KAI3734559.1"/>
    </source>
</evidence>
<comment type="caution">
    <text evidence="1">The sequence shown here is derived from an EMBL/GenBank/DDBJ whole genome shotgun (WGS) entry which is preliminary data.</text>
</comment>